<dbReference type="PANTHER" id="PTHR13415">
    <property type="entry name" value="NUCLEAR FACTOR-RELATED"/>
    <property type="match status" value="1"/>
</dbReference>
<feature type="compositionally biased region" description="Polar residues" evidence="10">
    <location>
        <begin position="128"/>
        <end position="141"/>
    </location>
</feature>
<evidence type="ECO:0000256" key="3">
    <source>
        <dbReference type="ARBA" id="ARBA00016814"/>
    </source>
</evidence>
<dbReference type="InterPro" id="IPR039054">
    <property type="entry name" value="Int12_PHD"/>
</dbReference>
<feature type="domain" description="PHD-type" evidence="11">
    <location>
        <begin position="152"/>
        <end position="208"/>
    </location>
</feature>
<reference evidence="12" key="2">
    <citation type="submission" date="2025-08" db="UniProtKB">
        <authorList>
            <consortium name="Ensembl"/>
        </authorList>
    </citation>
    <scope>IDENTIFICATION</scope>
</reference>
<dbReference type="FunCoup" id="H2ZER8">
    <property type="interactions" value="75"/>
</dbReference>
<sequence length="256" mass="29123">MNSSNVDLDPILLKALGYFWAKSFDSTAKLKEMLDDVIENSNRHDSKEPPNSIEKITSKSNNMSNEYRKKEKDVAQKRQFEKLQKDLEDMNSEISKKSHLDTPSPSGTSSSSNSLSTSKHNSPANEMLAQNSNLGKSSPMTSADDFELEMEGLACAECREMTVGSGNQLVECQECHNLYHQDCHQPPISDQEVNDPRCIWYCARCKRSMRKQAKNNTVKTPTVNLVNPMDLFRDNNWKRRNKNSKLTVDILLKDQK</sequence>
<dbReference type="GO" id="GO:0032039">
    <property type="term" value="C:integrator complex"/>
    <property type="evidence" value="ECO:0007669"/>
    <property type="project" value="UniProtKB-ARBA"/>
</dbReference>
<dbReference type="SMART" id="SM00249">
    <property type="entry name" value="PHD"/>
    <property type="match status" value="1"/>
</dbReference>
<dbReference type="InterPro" id="IPR001965">
    <property type="entry name" value="Znf_PHD"/>
</dbReference>
<comment type="similarity">
    <text evidence="2">Belongs to the Integrator subunit 12 family.</text>
</comment>
<evidence type="ECO:0000256" key="8">
    <source>
        <dbReference type="ARBA" id="ARBA00063548"/>
    </source>
</evidence>
<dbReference type="InterPro" id="IPR051776">
    <property type="entry name" value="Integrator_subunit_12"/>
</dbReference>
<dbReference type="PROSITE" id="PS50016">
    <property type="entry name" value="ZF_PHD_2"/>
    <property type="match status" value="1"/>
</dbReference>
<dbReference type="STRING" id="51511.ENSCSAVP00000016084"/>
<comment type="subunit">
    <text evidence="8">Component of the Integrator complex, composed of core subunits INTS1, INTS2, INTS3, INTS4, INTS5, INTS6, INTS7, INTS8, INTS9/RC74, INTS10, INTS11/CPSF3L, INTS12, INTS13, INTS14 and INTS15. The core complex associates with protein phosphatase 2A subunits PPP2CA and PPP2R1A, to form the Integrator-PP2A (INTAC) complex.</text>
</comment>
<evidence type="ECO:0000256" key="1">
    <source>
        <dbReference type="ARBA" id="ARBA00004123"/>
    </source>
</evidence>
<evidence type="ECO:0000256" key="4">
    <source>
        <dbReference type="ARBA" id="ARBA00022723"/>
    </source>
</evidence>
<evidence type="ECO:0000256" key="6">
    <source>
        <dbReference type="ARBA" id="ARBA00022833"/>
    </source>
</evidence>
<dbReference type="GO" id="GO:0008270">
    <property type="term" value="F:zinc ion binding"/>
    <property type="evidence" value="ECO:0007669"/>
    <property type="project" value="UniProtKB-KW"/>
</dbReference>
<keyword evidence="13" id="KW-1185">Reference proteome</keyword>
<dbReference type="GO" id="GO:0034472">
    <property type="term" value="P:snRNA 3'-end processing"/>
    <property type="evidence" value="ECO:0007669"/>
    <property type="project" value="TreeGrafter"/>
</dbReference>
<dbReference type="Ensembl" id="ENSCSAVT00000016264.1">
    <property type="protein sequence ID" value="ENSCSAVP00000016084.1"/>
    <property type="gene ID" value="ENSCSAVG00000009469.1"/>
</dbReference>
<dbReference type="CDD" id="cd15501">
    <property type="entry name" value="PHD_Int12"/>
    <property type="match status" value="1"/>
</dbReference>
<feature type="compositionally biased region" description="Low complexity" evidence="10">
    <location>
        <begin position="102"/>
        <end position="123"/>
    </location>
</feature>
<feature type="compositionally biased region" description="Polar residues" evidence="10">
    <location>
        <begin position="54"/>
        <end position="65"/>
    </location>
</feature>
<dbReference type="GeneTree" id="ENSGT00390000005218"/>
<evidence type="ECO:0000313" key="13">
    <source>
        <dbReference type="Proteomes" id="UP000007875"/>
    </source>
</evidence>
<evidence type="ECO:0000256" key="2">
    <source>
        <dbReference type="ARBA" id="ARBA00006009"/>
    </source>
</evidence>
<dbReference type="FunFam" id="3.30.40.10:FF:000101">
    <property type="entry name" value="Integrator complex subunit 12"/>
    <property type="match status" value="1"/>
</dbReference>
<dbReference type="InterPro" id="IPR019786">
    <property type="entry name" value="Zinc_finger_PHD-type_CS"/>
</dbReference>
<evidence type="ECO:0000259" key="11">
    <source>
        <dbReference type="PROSITE" id="PS50016"/>
    </source>
</evidence>
<evidence type="ECO:0000313" key="12">
    <source>
        <dbReference type="Ensembl" id="ENSCSAVP00000016084.1"/>
    </source>
</evidence>
<evidence type="ECO:0000256" key="10">
    <source>
        <dbReference type="SAM" id="MobiDB-lite"/>
    </source>
</evidence>
<name>H2ZER8_CIOSA</name>
<dbReference type="HOGENOM" id="CLU_1085694_0_0_1"/>
<feature type="compositionally biased region" description="Basic and acidic residues" evidence="10">
    <location>
        <begin position="66"/>
        <end position="75"/>
    </location>
</feature>
<dbReference type="Proteomes" id="UP000007875">
    <property type="component" value="Unassembled WGS sequence"/>
</dbReference>
<evidence type="ECO:0000256" key="5">
    <source>
        <dbReference type="ARBA" id="ARBA00022771"/>
    </source>
</evidence>
<organism evidence="12 13">
    <name type="scientific">Ciona savignyi</name>
    <name type="common">Pacific transparent sea squirt</name>
    <dbReference type="NCBI Taxonomy" id="51511"/>
    <lineage>
        <taxon>Eukaryota</taxon>
        <taxon>Metazoa</taxon>
        <taxon>Chordata</taxon>
        <taxon>Tunicata</taxon>
        <taxon>Ascidiacea</taxon>
        <taxon>Phlebobranchia</taxon>
        <taxon>Cionidae</taxon>
        <taxon>Ciona</taxon>
    </lineage>
</organism>
<feature type="region of interest" description="Disordered" evidence="10">
    <location>
        <begin position="40"/>
        <end position="75"/>
    </location>
</feature>
<dbReference type="SUPFAM" id="SSF57903">
    <property type="entry name" value="FYVE/PHD zinc finger"/>
    <property type="match status" value="1"/>
</dbReference>
<dbReference type="AlphaFoldDB" id="H2ZER8"/>
<keyword evidence="4" id="KW-0479">Metal-binding</keyword>
<keyword evidence="5 9" id="KW-0863">Zinc-finger</keyword>
<evidence type="ECO:0000256" key="7">
    <source>
        <dbReference type="ARBA" id="ARBA00023242"/>
    </source>
</evidence>
<dbReference type="Pfam" id="PF00628">
    <property type="entry name" value="PHD"/>
    <property type="match status" value="1"/>
</dbReference>
<keyword evidence="7" id="KW-0539">Nucleus</keyword>
<evidence type="ECO:0000256" key="9">
    <source>
        <dbReference type="PROSITE-ProRule" id="PRU00146"/>
    </source>
</evidence>
<reference evidence="13" key="1">
    <citation type="submission" date="2003-08" db="EMBL/GenBank/DDBJ databases">
        <authorList>
            <person name="Birren B."/>
            <person name="Nusbaum C."/>
            <person name="Abebe A."/>
            <person name="Abouelleil A."/>
            <person name="Adekoya E."/>
            <person name="Ait-zahra M."/>
            <person name="Allen N."/>
            <person name="Allen T."/>
            <person name="An P."/>
            <person name="Anderson M."/>
            <person name="Anderson S."/>
            <person name="Arachchi H."/>
            <person name="Armbruster J."/>
            <person name="Bachantsang P."/>
            <person name="Baldwin J."/>
            <person name="Barry A."/>
            <person name="Bayul T."/>
            <person name="Blitshsteyn B."/>
            <person name="Bloom T."/>
            <person name="Blye J."/>
            <person name="Boguslavskiy L."/>
            <person name="Borowsky M."/>
            <person name="Boukhgalter B."/>
            <person name="Brunache A."/>
            <person name="Butler J."/>
            <person name="Calixte N."/>
            <person name="Calvo S."/>
            <person name="Camarata J."/>
            <person name="Campo K."/>
            <person name="Chang J."/>
            <person name="Cheshatsang Y."/>
            <person name="Citroen M."/>
            <person name="Collymore A."/>
            <person name="Considine T."/>
            <person name="Cook A."/>
            <person name="Cooke P."/>
            <person name="Corum B."/>
            <person name="Cuomo C."/>
            <person name="David R."/>
            <person name="Dawoe T."/>
            <person name="Degray S."/>
            <person name="Dodge S."/>
            <person name="Dooley K."/>
            <person name="Dorje P."/>
            <person name="Dorjee K."/>
            <person name="Dorris L."/>
            <person name="Duffey N."/>
            <person name="Dupes A."/>
            <person name="Elkins T."/>
            <person name="Engels R."/>
            <person name="Erickson J."/>
            <person name="Farina A."/>
            <person name="Faro S."/>
            <person name="Ferreira P."/>
            <person name="Fischer H."/>
            <person name="Fitzgerald M."/>
            <person name="Foley K."/>
            <person name="Gage D."/>
            <person name="Galagan J."/>
            <person name="Gearin G."/>
            <person name="Gnerre S."/>
            <person name="Gnirke A."/>
            <person name="Goyette A."/>
            <person name="Graham J."/>
            <person name="Grandbois E."/>
            <person name="Gyaltsen K."/>
            <person name="Hafez N."/>
            <person name="Hagopian D."/>
            <person name="Hagos B."/>
            <person name="Hall J."/>
            <person name="Hatcher B."/>
            <person name="Heller A."/>
            <person name="Higgins H."/>
            <person name="Honan T."/>
            <person name="Horn A."/>
            <person name="Houde N."/>
            <person name="Hughes L."/>
            <person name="Hulme W."/>
            <person name="Husby E."/>
            <person name="Iliev I."/>
            <person name="Jaffe D."/>
            <person name="Jones C."/>
            <person name="Kamal M."/>
            <person name="Kamat A."/>
            <person name="Kamvysselis M."/>
            <person name="Karlsson E."/>
            <person name="Kells C."/>
            <person name="Kieu A."/>
            <person name="Kisner P."/>
            <person name="Kodira C."/>
            <person name="Kulbokas E."/>
            <person name="Labutti K."/>
            <person name="Lama D."/>
            <person name="Landers T."/>
            <person name="Leger J."/>
            <person name="Levine S."/>
            <person name="Lewis D."/>
            <person name="Lewis T."/>
            <person name="Lindblad-toh K."/>
            <person name="Liu X."/>
            <person name="Lokyitsang T."/>
            <person name="Lokyitsang Y."/>
            <person name="Lucien O."/>
            <person name="Lui A."/>
            <person name="Ma L.J."/>
            <person name="Mabbitt R."/>
            <person name="Macdonald J."/>
            <person name="Maclean C."/>
            <person name="Major J."/>
            <person name="Manning J."/>
            <person name="Marabella R."/>
            <person name="Maru K."/>
            <person name="Matthews C."/>
            <person name="Mauceli E."/>
            <person name="Mccarthy M."/>
            <person name="Mcdonough S."/>
            <person name="Mcghee T."/>
            <person name="Meldrim J."/>
            <person name="Meneus L."/>
            <person name="Mesirov J."/>
            <person name="Mihalev A."/>
            <person name="Mihova T."/>
            <person name="Mikkelsen T."/>
            <person name="Mlenga V."/>
            <person name="Moru K."/>
            <person name="Mozes J."/>
            <person name="Mulrain L."/>
            <person name="Munson G."/>
            <person name="Naylor J."/>
            <person name="Newes C."/>
            <person name="Nguyen C."/>
            <person name="Nguyen N."/>
            <person name="Nguyen T."/>
            <person name="Nicol R."/>
            <person name="Nielsen C."/>
            <person name="Nizzari M."/>
            <person name="Norbu C."/>
            <person name="Norbu N."/>
            <person name="O'donnell P."/>
            <person name="Okoawo O."/>
            <person name="O'leary S."/>
            <person name="Omotosho B."/>
            <person name="O'neill K."/>
            <person name="Osman S."/>
            <person name="Parker S."/>
            <person name="Perrin D."/>
            <person name="Phunkhang P."/>
            <person name="Piqani B."/>
            <person name="Purcell S."/>
            <person name="Rachupka T."/>
            <person name="Ramasamy U."/>
            <person name="Rameau R."/>
            <person name="Ray V."/>
            <person name="Raymond C."/>
            <person name="Retta R."/>
            <person name="Richardson S."/>
            <person name="Rise C."/>
            <person name="Rodriguez J."/>
            <person name="Rogers J."/>
            <person name="Rogov P."/>
            <person name="Rutman M."/>
            <person name="Schupbach R."/>
            <person name="Seaman C."/>
            <person name="Settipalli S."/>
            <person name="Sharpe T."/>
            <person name="Sheridan J."/>
            <person name="Sherpa N."/>
            <person name="Shi J."/>
            <person name="Smirnov S."/>
            <person name="Smith C."/>
            <person name="Sougnez C."/>
            <person name="Spencer B."/>
            <person name="Stalker J."/>
            <person name="Stange-thomann N."/>
            <person name="Stavropoulos S."/>
            <person name="Stetson K."/>
            <person name="Stone C."/>
            <person name="Stone S."/>
            <person name="Stubbs M."/>
            <person name="Talamas J."/>
            <person name="Tchuinga P."/>
            <person name="Tenzing P."/>
            <person name="Tesfaye S."/>
            <person name="Theodore J."/>
            <person name="Thoulutsang Y."/>
            <person name="Topham K."/>
            <person name="Towey S."/>
            <person name="Tsamla T."/>
            <person name="Tsomo N."/>
            <person name="Vallee D."/>
            <person name="Vassiliev H."/>
            <person name="Venkataraman V."/>
            <person name="Vinson J."/>
            <person name="Vo A."/>
            <person name="Wade C."/>
            <person name="Wang S."/>
            <person name="Wangchuk T."/>
            <person name="Wangdi T."/>
            <person name="Whittaker C."/>
            <person name="Wilkinson J."/>
            <person name="Wu Y."/>
            <person name="Wyman D."/>
            <person name="Yadav S."/>
            <person name="Yang S."/>
            <person name="Yang X."/>
            <person name="Yeager S."/>
            <person name="Yee E."/>
            <person name="Young G."/>
            <person name="Zainoun J."/>
            <person name="Zembeck L."/>
            <person name="Zimmer A."/>
            <person name="Zody M."/>
            <person name="Lander E."/>
        </authorList>
    </citation>
    <scope>NUCLEOTIDE SEQUENCE [LARGE SCALE GENOMIC DNA]</scope>
</reference>
<dbReference type="InterPro" id="IPR019787">
    <property type="entry name" value="Znf_PHD-finger"/>
</dbReference>
<dbReference type="GO" id="GO:0160240">
    <property type="term" value="P:RNA polymerase II transcription initiation surveillance"/>
    <property type="evidence" value="ECO:0007669"/>
    <property type="project" value="UniProtKB-ARBA"/>
</dbReference>
<dbReference type="InParanoid" id="H2ZER8"/>
<dbReference type="PANTHER" id="PTHR13415:SF2">
    <property type="entry name" value="INTEGRATOR COMPLEX SUBUNIT 12"/>
    <property type="match status" value="1"/>
</dbReference>
<dbReference type="PROSITE" id="PS01359">
    <property type="entry name" value="ZF_PHD_1"/>
    <property type="match status" value="1"/>
</dbReference>
<accession>H2ZER8</accession>
<dbReference type="Gene3D" id="3.30.40.10">
    <property type="entry name" value="Zinc/RING finger domain, C3HC4 (zinc finger)"/>
    <property type="match status" value="1"/>
</dbReference>
<dbReference type="InterPro" id="IPR013083">
    <property type="entry name" value="Znf_RING/FYVE/PHD"/>
</dbReference>
<dbReference type="OMA" id="KCHEPRI"/>
<reference evidence="12" key="3">
    <citation type="submission" date="2025-09" db="UniProtKB">
        <authorList>
            <consortium name="Ensembl"/>
        </authorList>
    </citation>
    <scope>IDENTIFICATION</scope>
</reference>
<dbReference type="eggNOG" id="KOG4323">
    <property type="taxonomic scope" value="Eukaryota"/>
</dbReference>
<feature type="region of interest" description="Disordered" evidence="10">
    <location>
        <begin position="94"/>
        <end position="142"/>
    </location>
</feature>
<comment type="subcellular location">
    <subcellularLocation>
        <location evidence="1">Nucleus</location>
    </subcellularLocation>
</comment>
<proteinExistence type="inferred from homology"/>
<protein>
    <recommendedName>
        <fullName evidence="3">Integrator complex subunit 12</fullName>
    </recommendedName>
</protein>
<dbReference type="InterPro" id="IPR011011">
    <property type="entry name" value="Znf_FYVE_PHD"/>
</dbReference>
<keyword evidence="6" id="KW-0862">Zinc</keyword>
<dbReference type="GO" id="GO:0160232">
    <property type="term" value="C:INTAC complex"/>
    <property type="evidence" value="ECO:0007669"/>
    <property type="project" value="UniProtKB-ARBA"/>
</dbReference>